<evidence type="ECO:0000313" key="2">
    <source>
        <dbReference type="EMBL" id="SDW63255.1"/>
    </source>
</evidence>
<evidence type="ECO:0000256" key="1">
    <source>
        <dbReference type="SAM" id="MobiDB-lite"/>
    </source>
</evidence>
<reference evidence="2 3" key="1">
    <citation type="submission" date="2016-10" db="EMBL/GenBank/DDBJ databases">
        <authorList>
            <person name="de Groot N.N."/>
        </authorList>
    </citation>
    <scope>NUCLEOTIDE SEQUENCE [LARGE SCALE GENOMIC DNA]</scope>
    <source>
        <strain evidence="2 3">CGMCC 1.7059</strain>
    </source>
</reference>
<sequence>MSSTINEKPGQLDDPTSTDIVDPIIQGIRISDLPYPLNPIGAGQVSDWRPLLLSCWSEQRDETVVHLLNSVSVTWTVTQVNSAYMADRIMDAFLETSGLNVVLARQVARLRFFLAWRLSEEGGQALDECLRHWLDSLAEWRGWSDSGGRSSRALLDQLDAMVIAVAASFEQQSLSPFRDFCDQWQRDAQRRAERSVKLRERLLQSESGIARQRRADQTAKAAVGRALANRHLPLAVANFIHDYWLPLMRQVAFSNGVDAAQWRHANKLLEWLVWIGDATLSGGEDERLYQVGEQISDKLADVWTQSMGGAMADGATAAVESVIVARLRGEPLELASTSGNGRFEYDESWLAFSKPSQADVGSVSGRWFVEGSGASEQRRYFFALLEETNEVLWTNGFGVKLGTTSWSDFVEARNKGLLRILPATRQFQDVLRESVIELHQNYQSQLEQRQKAARAAKDQAEALRSRIEAAEARKREELELERREAERAQAEQEQQQREQREAEALRAHRKKDWRPANR</sequence>
<dbReference type="OrthoDB" id="6344120at2"/>
<accession>A0A1H2V4M2</accession>
<feature type="region of interest" description="Disordered" evidence="1">
    <location>
        <begin position="473"/>
        <end position="518"/>
    </location>
</feature>
<gene>
    <name evidence="2" type="ORF">SAMN04487960_103332</name>
</gene>
<dbReference type="InterPro" id="IPR012434">
    <property type="entry name" value="DUF1631"/>
</dbReference>
<dbReference type="Proteomes" id="UP000199675">
    <property type="component" value="Unassembled WGS sequence"/>
</dbReference>
<feature type="compositionally biased region" description="Basic and acidic residues" evidence="1">
    <location>
        <begin position="473"/>
        <end position="506"/>
    </location>
</feature>
<name>A0A1H2V4M2_9GAMM</name>
<dbReference type="EMBL" id="FNNE01000003">
    <property type="protein sequence ID" value="SDW63255.1"/>
    <property type="molecule type" value="Genomic_DNA"/>
</dbReference>
<organism evidence="2 3">
    <name type="scientific">Marinobacter mobilis</name>
    <dbReference type="NCBI Taxonomy" id="488533"/>
    <lineage>
        <taxon>Bacteria</taxon>
        <taxon>Pseudomonadati</taxon>
        <taxon>Pseudomonadota</taxon>
        <taxon>Gammaproteobacteria</taxon>
        <taxon>Pseudomonadales</taxon>
        <taxon>Marinobacteraceae</taxon>
        <taxon>Marinobacter</taxon>
    </lineage>
</organism>
<proteinExistence type="predicted"/>
<dbReference type="AlphaFoldDB" id="A0A1H2V4M2"/>
<dbReference type="Pfam" id="PF07793">
    <property type="entry name" value="DUF1631"/>
    <property type="match status" value="1"/>
</dbReference>
<dbReference type="RefSeq" id="WP_139173214.1">
    <property type="nucleotide sequence ID" value="NZ_FNNE01000003.1"/>
</dbReference>
<evidence type="ECO:0000313" key="3">
    <source>
        <dbReference type="Proteomes" id="UP000199675"/>
    </source>
</evidence>
<dbReference type="STRING" id="488533.SAMN04487960_103332"/>
<keyword evidence="3" id="KW-1185">Reference proteome</keyword>
<protein>
    <submittedName>
        <fullName evidence="2">Uncharacterized protein</fullName>
    </submittedName>
</protein>